<dbReference type="OrthoDB" id="9812818at2"/>
<dbReference type="Proteomes" id="UP000007382">
    <property type="component" value="Chromosome"/>
</dbReference>
<evidence type="ECO:0008006" key="3">
    <source>
        <dbReference type="Google" id="ProtNLM"/>
    </source>
</evidence>
<evidence type="ECO:0000313" key="2">
    <source>
        <dbReference type="Proteomes" id="UP000007382"/>
    </source>
</evidence>
<protein>
    <recommendedName>
        <fullName evidence="3">DUF1054 family protein</fullName>
    </recommendedName>
</protein>
<dbReference type="SUPFAM" id="SSF142913">
    <property type="entry name" value="YktB/PF0168-like"/>
    <property type="match status" value="1"/>
</dbReference>
<dbReference type="InterPro" id="IPR009403">
    <property type="entry name" value="UPF0637"/>
</dbReference>
<dbReference type="Gene3D" id="3.30.930.20">
    <property type="entry name" value="Protein of unknown function DUF1054"/>
    <property type="match status" value="1"/>
</dbReference>
<dbReference type="AlphaFoldDB" id="I0IR35"/>
<dbReference type="InterPro" id="IPR053707">
    <property type="entry name" value="UPF0637_domain_sf"/>
</dbReference>
<dbReference type="HOGENOM" id="CLU_1319625_0_0_0"/>
<accession>I0IR35</accession>
<dbReference type="eggNOG" id="COG4493">
    <property type="taxonomic scope" value="Bacteria"/>
</dbReference>
<organism evidence="1 2">
    <name type="scientific">Leptospirillum ferrooxidans (strain C2-3)</name>
    <dbReference type="NCBI Taxonomy" id="1162668"/>
    <lineage>
        <taxon>Bacteria</taxon>
        <taxon>Pseudomonadati</taxon>
        <taxon>Nitrospirota</taxon>
        <taxon>Nitrospiria</taxon>
        <taxon>Nitrospirales</taxon>
        <taxon>Nitrospiraceae</taxon>
        <taxon>Leptospirillum</taxon>
    </lineage>
</organism>
<reference evidence="1 2" key="1">
    <citation type="journal article" date="2012" name="J. Bacteriol.">
        <title>Complete Genome Sequence of Leptospirillum ferrooxidans Strain C2-3, Isolated from a Fresh Volcanic Ash Deposit on the Island of Miyake, Japan.</title>
        <authorList>
            <person name="Fujimura R."/>
            <person name="Sato Y."/>
            <person name="Nishizawa T."/>
            <person name="Oshima K."/>
            <person name="Kim S.-W."/>
            <person name="Hattori M."/>
            <person name="Kamijo T."/>
            <person name="Ohta H."/>
        </authorList>
    </citation>
    <scope>NUCLEOTIDE SEQUENCE [LARGE SCALE GENOMIC DNA]</scope>
    <source>
        <strain evidence="1 2">C2-3</strain>
    </source>
</reference>
<evidence type="ECO:0000313" key="1">
    <source>
        <dbReference type="EMBL" id="BAM07734.1"/>
    </source>
</evidence>
<reference evidence="2" key="2">
    <citation type="submission" date="2012-03" db="EMBL/GenBank/DDBJ databases">
        <title>The complete genome sequence of the pioneer microbe on fresh volcanic deposit, Leptospirillum ferrooxidans strain C2-3.</title>
        <authorList>
            <person name="Fujimura R."/>
            <person name="Sato Y."/>
            <person name="Nishizawa T."/>
            <person name="Nanba K."/>
            <person name="Oshima K."/>
            <person name="Hattori M."/>
            <person name="Kamijo T."/>
            <person name="Ohta H."/>
        </authorList>
    </citation>
    <scope>NUCLEOTIDE SEQUENCE [LARGE SCALE GENOMIC DNA]</scope>
    <source>
        <strain evidence="2">C2-3</strain>
    </source>
</reference>
<gene>
    <name evidence="1" type="ordered locus">LFE_2060</name>
</gene>
<dbReference type="PATRIC" id="fig|1162668.3.peg.2440"/>
<name>I0IR35_LEPFC</name>
<dbReference type="KEGG" id="lfc:LFE_2060"/>
<dbReference type="EMBL" id="AP012342">
    <property type="protein sequence ID" value="BAM07734.1"/>
    <property type="molecule type" value="Genomic_DNA"/>
</dbReference>
<sequence>MKKGKKISDYLDPEWIHIFEIPGFSDRMVLIRGTVRPGLVALAAELSSSLSGNGPREYWPHVASHMRRRVNPPPETWLALGPEKRGYKAYAHSGVFIGASGLSVRFVLKDEAAVERRHLGDWIAGHVKEFLDWKKSAGGVLDFGPVHNHPEKTAGPLETEPALLGKRLAENKTASLDIGFPADFRMTVPDLVEQIRGFDPLYLASKGS</sequence>
<dbReference type="STRING" id="1162668.LFE_2060"/>
<dbReference type="RefSeq" id="WP_014450218.1">
    <property type="nucleotide sequence ID" value="NC_017094.1"/>
</dbReference>
<proteinExistence type="predicted"/>
<keyword evidence="2" id="KW-1185">Reference proteome</keyword>
<dbReference type="Pfam" id="PF06335">
    <property type="entry name" value="DUF1054"/>
    <property type="match status" value="1"/>
</dbReference>